<dbReference type="InterPro" id="IPR000873">
    <property type="entry name" value="AMP-dep_synth/lig_dom"/>
</dbReference>
<dbReference type="InterPro" id="IPR045851">
    <property type="entry name" value="AMP-bd_C_sf"/>
</dbReference>
<dbReference type="Gene3D" id="3.30.300.30">
    <property type="match status" value="1"/>
</dbReference>
<sequence length="553" mass="59196">MTRSPLRPVVGWPAEFAERYRAAGYWTDETFDAFLAERVRRFADRIAVVGVGAAHPRERVALSYAELDAAVGQLAGLLAAAGVERRDRVVLQLPNCVEYVVAVFAAFRLGALPVFALPAHREREIGQFARISDAAAYVFAGKGWGFDYAALAERVAADLQANGHQPPAAVDLSSWNLTGPGPYPSIVTAPAVEATDIAFLQMSGGTTGVPKLVPRTHADYLYSVRASADICDLDETTVMLVALPAAHNFPMSSPGLLGVLDRGGTVVLAPDPSPRTCFGMIESERVTLTSLVPPLAQSWLASAARGLRHDLSSLEVVQVGGARLADSVARRIAPELGCSLQQVYGMAEGLVCYTRADDPDELVTTSQGRPISSDDELRIDPETGELATRGPYTIRGYYGADEVHVDHFTDDGFYRTGDVVRQLPSGHLQVTGRIKDQINRGGDKIAIDEVEDLLLQYDGIHDAAIVSVPDAYLGERVCAYVVPKAPSSESGPGATDREPTLAEIRAFLTAAGLAPYKQPDELRIVAAFPATAPGKVNRRRLRASLAASVPATQ</sequence>
<dbReference type="Pfam" id="PF00501">
    <property type="entry name" value="AMP-binding"/>
    <property type="match status" value="1"/>
</dbReference>
<dbReference type="AlphaFoldDB" id="F5XI90"/>
<feature type="domain" description="AMP-dependent synthetase/ligase" evidence="1">
    <location>
        <begin position="36"/>
        <end position="398"/>
    </location>
</feature>
<dbReference type="Gene3D" id="3.40.50.980">
    <property type="match status" value="2"/>
</dbReference>
<protein>
    <submittedName>
        <fullName evidence="3">2,3-dihydroxybenzoate-AMP ligase</fullName>
        <ecNumber evidence="3">6.3.2.-</ecNumber>
    </submittedName>
</protein>
<evidence type="ECO:0000259" key="1">
    <source>
        <dbReference type="Pfam" id="PF00501"/>
    </source>
</evidence>
<dbReference type="EMBL" id="AP012204">
    <property type="protein sequence ID" value="BAK35759.1"/>
    <property type="molecule type" value="Genomic_DNA"/>
</dbReference>
<dbReference type="SUPFAM" id="SSF56801">
    <property type="entry name" value="Acetyl-CoA synthetase-like"/>
    <property type="match status" value="1"/>
</dbReference>
<dbReference type="InterPro" id="IPR050237">
    <property type="entry name" value="ATP-dep_AMP-bd_enzyme"/>
</dbReference>
<dbReference type="Pfam" id="PF13193">
    <property type="entry name" value="AMP-binding_C"/>
    <property type="match status" value="1"/>
</dbReference>
<accession>F5XI90</accession>
<gene>
    <name evidence="3" type="primary">dhbE</name>
    <name evidence="3" type="ordered locus">MLP_27450</name>
</gene>
<name>F5XI90_MICPN</name>
<keyword evidence="4" id="KW-1185">Reference proteome</keyword>
<dbReference type="PANTHER" id="PTHR43767:SF1">
    <property type="entry name" value="NONRIBOSOMAL PEPTIDE SYNTHASE PES1 (EUROFUNG)-RELATED"/>
    <property type="match status" value="1"/>
</dbReference>
<keyword evidence="3" id="KW-0436">Ligase</keyword>
<dbReference type="GO" id="GO:0016878">
    <property type="term" value="F:acid-thiol ligase activity"/>
    <property type="evidence" value="ECO:0007669"/>
    <property type="project" value="UniProtKB-ARBA"/>
</dbReference>
<dbReference type="Gene3D" id="2.30.38.10">
    <property type="entry name" value="Luciferase, Domain 3"/>
    <property type="match status" value="1"/>
</dbReference>
<dbReference type="RefSeq" id="WP_013863628.1">
    <property type="nucleotide sequence ID" value="NC_015635.1"/>
</dbReference>
<dbReference type="eggNOG" id="COG1021">
    <property type="taxonomic scope" value="Bacteria"/>
</dbReference>
<dbReference type="EC" id="6.3.2.-" evidence="3"/>
<reference evidence="3 4" key="1">
    <citation type="submission" date="2011-05" db="EMBL/GenBank/DDBJ databases">
        <title>Whole genome sequence of Microlunatus phosphovorus NM-1.</title>
        <authorList>
            <person name="Hosoyama A."/>
            <person name="Sasaki K."/>
            <person name="Harada T."/>
            <person name="Igarashi R."/>
            <person name="Kawakoshi A."/>
            <person name="Sasagawa M."/>
            <person name="Fukada J."/>
            <person name="Nakamura S."/>
            <person name="Katano Y."/>
            <person name="Hanada S."/>
            <person name="Kamagata Y."/>
            <person name="Nakamura N."/>
            <person name="Yamazaki S."/>
            <person name="Fujita N."/>
        </authorList>
    </citation>
    <scope>NUCLEOTIDE SEQUENCE [LARGE SCALE GENOMIC DNA]</scope>
    <source>
        <strain evidence="4">ATCC 700054 / DSM 10555 / JCM 9379 / NBRC 101784 / NCIMB 13414 / VKM Ac-1990 / NM-1</strain>
    </source>
</reference>
<dbReference type="HOGENOM" id="CLU_000022_59_7_11"/>
<dbReference type="Proteomes" id="UP000007947">
    <property type="component" value="Chromosome"/>
</dbReference>
<dbReference type="InterPro" id="IPR020845">
    <property type="entry name" value="AMP-binding_CS"/>
</dbReference>
<dbReference type="InterPro" id="IPR025110">
    <property type="entry name" value="AMP-bd_C"/>
</dbReference>
<evidence type="ECO:0000313" key="4">
    <source>
        <dbReference type="Proteomes" id="UP000007947"/>
    </source>
</evidence>
<evidence type="ECO:0000313" key="3">
    <source>
        <dbReference type="EMBL" id="BAK35759.1"/>
    </source>
</evidence>
<dbReference type="KEGG" id="mph:MLP_27450"/>
<dbReference type="OrthoDB" id="9803968at2"/>
<feature type="domain" description="AMP-binding enzyme C-terminal" evidence="2">
    <location>
        <begin position="449"/>
        <end position="535"/>
    </location>
</feature>
<organism evidence="3 4">
    <name type="scientific">Microlunatus phosphovorus (strain ATCC 700054 / DSM 10555 / JCM 9379 / NBRC 101784 / NCIMB 13414 / VKM Ac-1990 / NM-1)</name>
    <dbReference type="NCBI Taxonomy" id="1032480"/>
    <lineage>
        <taxon>Bacteria</taxon>
        <taxon>Bacillati</taxon>
        <taxon>Actinomycetota</taxon>
        <taxon>Actinomycetes</taxon>
        <taxon>Propionibacteriales</taxon>
        <taxon>Propionibacteriaceae</taxon>
        <taxon>Microlunatus</taxon>
    </lineage>
</organism>
<proteinExistence type="predicted"/>
<evidence type="ECO:0000259" key="2">
    <source>
        <dbReference type="Pfam" id="PF13193"/>
    </source>
</evidence>
<dbReference type="PROSITE" id="PS00455">
    <property type="entry name" value="AMP_BINDING"/>
    <property type="match status" value="1"/>
</dbReference>
<dbReference type="PANTHER" id="PTHR43767">
    <property type="entry name" value="LONG-CHAIN-FATTY-ACID--COA LIGASE"/>
    <property type="match status" value="1"/>
</dbReference>
<dbReference type="STRING" id="1032480.MLP_27450"/>